<keyword evidence="2" id="KW-0964">Secreted</keyword>
<feature type="domain" description="SCP" evidence="3">
    <location>
        <begin position="95"/>
        <end position="267"/>
    </location>
</feature>
<accession>A0AAV8YGV1</accession>
<dbReference type="Proteomes" id="UP001162162">
    <property type="component" value="Unassembled WGS sequence"/>
</dbReference>
<dbReference type="InterPro" id="IPR018244">
    <property type="entry name" value="Allrgn_V5/Tpx1_CS"/>
</dbReference>
<dbReference type="InterPro" id="IPR001283">
    <property type="entry name" value="CRISP-related"/>
</dbReference>
<dbReference type="InterPro" id="IPR002413">
    <property type="entry name" value="V5_allergen-like"/>
</dbReference>
<dbReference type="PANTHER" id="PTHR10334">
    <property type="entry name" value="CYSTEINE-RICH SECRETORY PROTEIN-RELATED"/>
    <property type="match status" value="1"/>
</dbReference>
<dbReference type="GO" id="GO:0005576">
    <property type="term" value="C:extracellular region"/>
    <property type="evidence" value="ECO:0007669"/>
    <property type="project" value="UniProtKB-SubCell"/>
</dbReference>
<dbReference type="InterPro" id="IPR035940">
    <property type="entry name" value="CAP_sf"/>
</dbReference>
<organism evidence="4 5">
    <name type="scientific">Aromia moschata</name>
    <dbReference type="NCBI Taxonomy" id="1265417"/>
    <lineage>
        <taxon>Eukaryota</taxon>
        <taxon>Metazoa</taxon>
        <taxon>Ecdysozoa</taxon>
        <taxon>Arthropoda</taxon>
        <taxon>Hexapoda</taxon>
        <taxon>Insecta</taxon>
        <taxon>Pterygota</taxon>
        <taxon>Neoptera</taxon>
        <taxon>Endopterygota</taxon>
        <taxon>Coleoptera</taxon>
        <taxon>Polyphaga</taxon>
        <taxon>Cucujiformia</taxon>
        <taxon>Chrysomeloidea</taxon>
        <taxon>Cerambycidae</taxon>
        <taxon>Cerambycinae</taxon>
        <taxon>Callichromatini</taxon>
        <taxon>Aromia</taxon>
    </lineage>
</organism>
<dbReference type="CDD" id="cd05380">
    <property type="entry name" value="CAP_euk"/>
    <property type="match status" value="1"/>
</dbReference>
<reference evidence="4" key="1">
    <citation type="journal article" date="2023" name="Insect Mol. Biol.">
        <title>Genome sequencing provides insights into the evolution of gene families encoding plant cell wall-degrading enzymes in longhorned beetles.</title>
        <authorList>
            <person name="Shin N.R."/>
            <person name="Okamura Y."/>
            <person name="Kirsch R."/>
            <person name="Pauchet Y."/>
        </authorList>
    </citation>
    <scope>NUCLEOTIDE SEQUENCE</scope>
    <source>
        <strain evidence="4">AMC_N1</strain>
    </source>
</reference>
<gene>
    <name evidence="4" type="ORF">NQ318_010320</name>
</gene>
<dbReference type="Gene3D" id="3.40.33.10">
    <property type="entry name" value="CAP"/>
    <property type="match status" value="1"/>
</dbReference>
<dbReference type="SMART" id="SM00198">
    <property type="entry name" value="SCP"/>
    <property type="match status" value="1"/>
</dbReference>
<dbReference type="PRINTS" id="PR00838">
    <property type="entry name" value="V5ALLERGEN"/>
</dbReference>
<dbReference type="SUPFAM" id="SSF55797">
    <property type="entry name" value="PR-1-like"/>
    <property type="match status" value="1"/>
</dbReference>
<proteinExistence type="predicted"/>
<protein>
    <recommendedName>
        <fullName evidence="3">SCP domain-containing protein</fullName>
    </recommendedName>
</protein>
<comment type="caution">
    <text evidence="4">The sequence shown here is derived from an EMBL/GenBank/DDBJ whole genome shotgun (WGS) entry which is preliminary data.</text>
</comment>
<keyword evidence="5" id="KW-1185">Reference proteome</keyword>
<sequence>MQANWLRSPQHNLEYDKQRCLVAMATAVNSVVQCSGFKARPTGNLFEKAFSALPTMCRTIHRRGSKSLIAIIGLTLIGQITACGRTILRAGLSQSDKQLILDMHNAMRQKIALGQIGGQPPAKNMMEMKWDDELARKAQNWALTCLSETHDAHRHVSRFPVGQNIATSWTTRKPRSQEDSRPDFADMIGKWFDEFKYFSFGGPEGRATGHYTQMIWAQTNLVGCGYSFYYDPSKGFTKIMFAIMDLVVPCQLVLLYNIRYMHGNVIGASPYAKGYPSCVQSGLTDSRKYLGLCDASNNYAYSISNYIV</sequence>
<evidence type="ECO:0000313" key="4">
    <source>
        <dbReference type="EMBL" id="KAJ8950443.1"/>
    </source>
</evidence>
<dbReference type="PROSITE" id="PS01009">
    <property type="entry name" value="CRISP_1"/>
    <property type="match status" value="1"/>
</dbReference>
<evidence type="ECO:0000259" key="3">
    <source>
        <dbReference type="SMART" id="SM00198"/>
    </source>
</evidence>
<dbReference type="Pfam" id="PF00188">
    <property type="entry name" value="CAP"/>
    <property type="match status" value="1"/>
</dbReference>
<dbReference type="EMBL" id="JAPWTK010000100">
    <property type="protein sequence ID" value="KAJ8950443.1"/>
    <property type="molecule type" value="Genomic_DNA"/>
</dbReference>
<evidence type="ECO:0000313" key="5">
    <source>
        <dbReference type="Proteomes" id="UP001162162"/>
    </source>
</evidence>
<evidence type="ECO:0000256" key="2">
    <source>
        <dbReference type="ARBA" id="ARBA00022525"/>
    </source>
</evidence>
<dbReference type="PRINTS" id="PR00837">
    <property type="entry name" value="V5TPXLIKE"/>
</dbReference>
<dbReference type="InterPro" id="IPR014044">
    <property type="entry name" value="CAP_dom"/>
</dbReference>
<name>A0AAV8YGV1_9CUCU</name>
<evidence type="ECO:0000256" key="1">
    <source>
        <dbReference type="ARBA" id="ARBA00004613"/>
    </source>
</evidence>
<dbReference type="AlphaFoldDB" id="A0AAV8YGV1"/>
<comment type="subcellular location">
    <subcellularLocation>
        <location evidence="1">Secreted</location>
    </subcellularLocation>
</comment>